<dbReference type="EC" id="3.2.1.8" evidence="10"/>
<dbReference type="UniPathway" id="UPA00114"/>
<dbReference type="STRING" id="1388766.A0A017SKJ3"/>
<name>A0A017SKJ3_ASPRC</name>
<accession>A0A017SKJ3</accession>
<evidence type="ECO:0000256" key="7">
    <source>
        <dbReference type="ARBA" id="ARBA00022801"/>
    </source>
</evidence>
<dbReference type="PRINTS" id="PR00134">
    <property type="entry name" value="GLHYDRLASE10"/>
</dbReference>
<evidence type="ECO:0000313" key="13">
    <source>
        <dbReference type="EMBL" id="EYE97139.1"/>
    </source>
</evidence>
<evidence type="ECO:0000256" key="10">
    <source>
        <dbReference type="RuleBase" id="RU361174"/>
    </source>
</evidence>
<dbReference type="PROSITE" id="PS51760">
    <property type="entry name" value="GH10_2"/>
    <property type="match status" value="1"/>
</dbReference>
<sequence>MVHLSSIATALAAGLLPQLANAAGLNTAATAKGLDYFGTATDNPELTDNTYMTQLKNTDDFGQLTPGNSMKWDATEPSQNSFSFEKGDAIADLAEANGQKLRCHNLVWYQQLPSWVSGGSWTNETLTEALKNHITKVVTHYKGKCYAWDVVNEALNDDGSYRENVFYQHIGEAYIPIAFEAAAAADSDAKLYYNDYSIEYGGDKANAAEKIVKLVQSYGAKIDGVGLQGHFTVGQTPSKKDLASTLKSYTALGVEVAYTEMDVRMETPSSSDKLSQQSTDYASLVGACAETEGCVGITIWDWTDKYSWVPDTFSGYGDACPWDENYKKKQAYNGILNALGGSSSARKSRKMRRNMITRGN</sequence>
<comment type="catalytic activity">
    <reaction evidence="1 10">
        <text>Endohydrolysis of (1-&gt;4)-beta-D-xylosidic linkages in xylans.</text>
        <dbReference type="EC" id="3.2.1.8"/>
    </reaction>
</comment>
<protein>
    <recommendedName>
        <fullName evidence="10">Beta-xylanase</fullName>
        <ecNumber evidence="10">3.2.1.8</ecNumber>
    </recommendedName>
</protein>
<dbReference type="GO" id="GO:0005576">
    <property type="term" value="C:extracellular region"/>
    <property type="evidence" value="ECO:0007669"/>
    <property type="project" value="UniProtKB-SubCell"/>
</dbReference>
<dbReference type="InterPro" id="IPR017853">
    <property type="entry name" value="GH"/>
</dbReference>
<dbReference type="RefSeq" id="XP_040640827.1">
    <property type="nucleotide sequence ID" value="XM_040780043.1"/>
</dbReference>
<dbReference type="GeneID" id="63695167"/>
<evidence type="ECO:0000256" key="11">
    <source>
        <dbReference type="SAM" id="SignalP"/>
    </source>
</evidence>
<feature type="signal peptide" evidence="11">
    <location>
        <begin position="1"/>
        <end position="22"/>
    </location>
</feature>
<reference evidence="14" key="1">
    <citation type="journal article" date="2014" name="Nat. Commun.">
        <title>Genomic adaptations of the halophilic Dead Sea filamentous fungus Eurotium rubrum.</title>
        <authorList>
            <person name="Kis-Papo T."/>
            <person name="Weig A.R."/>
            <person name="Riley R."/>
            <person name="Persoh D."/>
            <person name="Salamov A."/>
            <person name="Sun H."/>
            <person name="Lipzen A."/>
            <person name="Wasser S.P."/>
            <person name="Rambold G."/>
            <person name="Grigoriev I.V."/>
            <person name="Nevo E."/>
        </authorList>
    </citation>
    <scope>NUCLEOTIDE SEQUENCE [LARGE SCALE GENOMIC DNA]</scope>
    <source>
        <strain evidence="14">CBS 135680</strain>
    </source>
</reference>
<dbReference type="SUPFAM" id="SSF51445">
    <property type="entry name" value="(Trans)glycosidases"/>
    <property type="match status" value="1"/>
</dbReference>
<keyword evidence="11" id="KW-0732">Signal</keyword>
<dbReference type="Pfam" id="PF00331">
    <property type="entry name" value="Glyco_hydro_10"/>
    <property type="match status" value="1"/>
</dbReference>
<dbReference type="HOGENOM" id="CLU_020161_12_1_1"/>
<dbReference type="SMART" id="SM00633">
    <property type="entry name" value="Glyco_10"/>
    <property type="match status" value="1"/>
</dbReference>
<evidence type="ECO:0000256" key="1">
    <source>
        <dbReference type="ARBA" id="ARBA00000681"/>
    </source>
</evidence>
<evidence type="ECO:0000259" key="12">
    <source>
        <dbReference type="PROSITE" id="PS51760"/>
    </source>
</evidence>
<keyword evidence="8 10" id="KW-0119">Carbohydrate metabolism</keyword>
<feature type="domain" description="GH10" evidence="12">
    <location>
        <begin position="28"/>
        <end position="338"/>
    </location>
</feature>
<comment type="pathway">
    <text evidence="3">Glycan degradation; xylan degradation.</text>
</comment>
<evidence type="ECO:0000313" key="14">
    <source>
        <dbReference type="Proteomes" id="UP000019804"/>
    </source>
</evidence>
<evidence type="ECO:0000256" key="4">
    <source>
        <dbReference type="ARBA" id="ARBA00007495"/>
    </source>
</evidence>
<comment type="similarity">
    <text evidence="4 10">Belongs to the glycosyl hydrolase 10 (cellulase F) family.</text>
</comment>
<dbReference type="InterPro" id="IPR001000">
    <property type="entry name" value="GH10_dom"/>
</dbReference>
<evidence type="ECO:0000256" key="6">
    <source>
        <dbReference type="ARBA" id="ARBA00022651"/>
    </source>
</evidence>
<comment type="subcellular location">
    <subcellularLocation>
        <location evidence="2">Secreted</location>
    </subcellularLocation>
</comment>
<keyword evidence="9 10" id="KW-0624">Polysaccharide degradation</keyword>
<dbReference type="InterPro" id="IPR044846">
    <property type="entry name" value="GH10"/>
</dbReference>
<keyword evidence="14" id="KW-1185">Reference proteome</keyword>
<gene>
    <name evidence="13" type="ORF">EURHEDRAFT_400899</name>
</gene>
<evidence type="ECO:0000256" key="9">
    <source>
        <dbReference type="ARBA" id="ARBA00023326"/>
    </source>
</evidence>
<dbReference type="OrthoDB" id="3055998at2759"/>
<dbReference type="GO" id="GO:0045493">
    <property type="term" value="P:xylan catabolic process"/>
    <property type="evidence" value="ECO:0007669"/>
    <property type="project" value="UniProtKB-UniPathway"/>
</dbReference>
<evidence type="ECO:0000256" key="3">
    <source>
        <dbReference type="ARBA" id="ARBA00004851"/>
    </source>
</evidence>
<proteinExistence type="inferred from homology"/>
<dbReference type="AlphaFoldDB" id="A0A017SKJ3"/>
<dbReference type="Proteomes" id="UP000019804">
    <property type="component" value="Unassembled WGS sequence"/>
</dbReference>
<organism evidence="13 14">
    <name type="scientific">Aspergillus ruber (strain CBS 135680)</name>
    <dbReference type="NCBI Taxonomy" id="1388766"/>
    <lineage>
        <taxon>Eukaryota</taxon>
        <taxon>Fungi</taxon>
        <taxon>Dikarya</taxon>
        <taxon>Ascomycota</taxon>
        <taxon>Pezizomycotina</taxon>
        <taxon>Eurotiomycetes</taxon>
        <taxon>Eurotiomycetidae</taxon>
        <taxon>Eurotiales</taxon>
        <taxon>Aspergillaceae</taxon>
        <taxon>Aspergillus</taxon>
        <taxon>Aspergillus subgen. Aspergillus</taxon>
    </lineage>
</organism>
<keyword evidence="10" id="KW-0326">Glycosidase</keyword>
<feature type="chain" id="PRO_5001496063" description="Beta-xylanase" evidence="11">
    <location>
        <begin position="23"/>
        <end position="360"/>
    </location>
</feature>
<evidence type="ECO:0000256" key="8">
    <source>
        <dbReference type="ARBA" id="ARBA00023277"/>
    </source>
</evidence>
<dbReference type="PANTHER" id="PTHR31490">
    <property type="entry name" value="GLYCOSYL HYDROLASE"/>
    <property type="match status" value="1"/>
</dbReference>
<dbReference type="GO" id="GO:0031176">
    <property type="term" value="F:endo-1,4-beta-xylanase activity"/>
    <property type="evidence" value="ECO:0007669"/>
    <property type="project" value="UniProtKB-EC"/>
</dbReference>
<dbReference type="EMBL" id="KK088416">
    <property type="protein sequence ID" value="EYE97139.1"/>
    <property type="molecule type" value="Genomic_DNA"/>
</dbReference>
<dbReference type="PANTHER" id="PTHR31490:SF35">
    <property type="entry name" value="ENDO-1,4-BETA-XYLANASE"/>
    <property type="match status" value="1"/>
</dbReference>
<dbReference type="Gene3D" id="3.20.20.80">
    <property type="entry name" value="Glycosidases"/>
    <property type="match status" value="1"/>
</dbReference>
<evidence type="ECO:0000256" key="5">
    <source>
        <dbReference type="ARBA" id="ARBA00022525"/>
    </source>
</evidence>
<keyword evidence="5" id="KW-0964">Secreted</keyword>
<evidence type="ECO:0000256" key="2">
    <source>
        <dbReference type="ARBA" id="ARBA00004613"/>
    </source>
</evidence>
<keyword evidence="7 10" id="KW-0378">Hydrolase</keyword>
<keyword evidence="6" id="KW-0858">Xylan degradation</keyword>